<feature type="binding site" evidence="2">
    <location>
        <position position="32"/>
    </location>
    <ligand>
        <name>Mg(2+)</name>
        <dbReference type="ChEBI" id="CHEBI:18420"/>
        <label>2</label>
    </ligand>
</feature>
<comment type="catalytic activity">
    <reaction evidence="2">
        <text>thiamine phosphate + ATP = thiamine diphosphate + ADP</text>
        <dbReference type="Rhea" id="RHEA:15913"/>
        <dbReference type="ChEBI" id="CHEBI:30616"/>
        <dbReference type="ChEBI" id="CHEBI:37575"/>
        <dbReference type="ChEBI" id="CHEBI:58937"/>
        <dbReference type="ChEBI" id="CHEBI:456216"/>
        <dbReference type="EC" id="2.7.4.16"/>
    </reaction>
</comment>
<evidence type="ECO:0000313" key="5">
    <source>
        <dbReference type="Proteomes" id="UP000192599"/>
    </source>
</evidence>
<dbReference type="EC" id="2.7.4.16" evidence="2"/>
<dbReference type="AlphaFoldDB" id="A0A1V9VAG2"/>
<feature type="binding site" evidence="2">
    <location>
        <position position="199"/>
    </location>
    <ligand>
        <name>Mg(2+)</name>
        <dbReference type="ChEBI" id="CHEBI:18420"/>
        <label>5</label>
    </ligand>
</feature>
<dbReference type="EMBL" id="LNTC01000143">
    <property type="protein sequence ID" value="OQR40954.1"/>
    <property type="molecule type" value="Genomic_DNA"/>
</dbReference>
<feature type="binding site" evidence="2">
    <location>
        <position position="32"/>
    </location>
    <ligand>
        <name>Mg(2+)</name>
        <dbReference type="ChEBI" id="CHEBI:18420"/>
        <label>1</label>
    </ligand>
</feature>
<comment type="pathway">
    <text evidence="2">Cofactor biosynthesis; thiamine diphosphate biosynthesis; thiamine diphosphate from thiamine phosphate: step 1/1.</text>
</comment>
<dbReference type="HAMAP" id="MF_02128">
    <property type="entry name" value="TMP_kinase"/>
    <property type="match status" value="1"/>
</dbReference>
<dbReference type="GO" id="GO:0009229">
    <property type="term" value="P:thiamine diphosphate biosynthetic process"/>
    <property type="evidence" value="ECO:0007669"/>
    <property type="project" value="UniProtKB-UniRule"/>
</dbReference>
<comment type="similarity">
    <text evidence="2">Belongs to the thiamine-monophosphate kinase family.</text>
</comment>
<comment type="function">
    <text evidence="2">Catalyzes the ATP-dependent phosphorylation of thiamine-monophosphate (TMP) to form thiamine-pyrophosphate (TPP), the active form of vitamin B1.</text>
</comment>
<keyword evidence="2 4" id="KW-0418">Kinase</keyword>
<feature type="binding site" evidence="2">
    <location>
        <position position="196"/>
    </location>
    <ligand>
        <name>Mg(2+)</name>
        <dbReference type="ChEBI" id="CHEBI:18420"/>
        <label>3</label>
    </ligand>
</feature>
<protein>
    <recommendedName>
        <fullName evidence="2">Thiamine-monophosphate kinase</fullName>
        <shortName evidence="2">TMP kinase</shortName>
        <shortName evidence="2">Thiamine-phosphate kinase</shortName>
        <ecNumber evidence="2">2.7.4.16</ecNumber>
    </recommendedName>
</protein>
<dbReference type="PANTHER" id="PTHR30270:SF0">
    <property type="entry name" value="THIAMINE-MONOPHOSPHATE KINASE"/>
    <property type="match status" value="1"/>
</dbReference>
<dbReference type="InterPro" id="IPR036676">
    <property type="entry name" value="PurM-like_C_sf"/>
</dbReference>
<evidence type="ECO:0000256" key="2">
    <source>
        <dbReference type="HAMAP-Rule" id="MF_02128"/>
    </source>
</evidence>
<organism evidence="4 5">
    <name type="scientific">Aliarcobacter cryaerophilus</name>
    <dbReference type="NCBI Taxonomy" id="28198"/>
    <lineage>
        <taxon>Bacteria</taxon>
        <taxon>Pseudomonadati</taxon>
        <taxon>Campylobacterota</taxon>
        <taxon>Epsilonproteobacteria</taxon>
        <taxon>Campylobacterales</taxon>
        <taxon>Arcobacteraceae</taxon>
        <taxon>Aliarcobacter</taxon>
    </lineage>
</organism>
<evidence type="ECO:0000259" key="3">
    <source>
        <dbReference type="Pfam" id="PF00586"/>
    </source>
</evidence>
<dbReference type="PANTHER" id="PTHR30270">
    <property type="entry name" value="THIAMINE-MONOPHOSPHATE KINASE"/>
    <property type="match status" value="1"/>
</dbReference>
<feature type="binding site" evidence="2">
    <location>
        <position position="20"/>
    </location>
    <ligand>
        <name>Mg(2+)</name>
        <dbReference type="ChEBI" id="CHEBI:18420"/>
        <label>3</label>
    </ligand>
</feature>
<accession>A0A1V9VAG2</accession>
<dbReference type="CDD" id="cd02194">
    <property type="entry name" value="ThiL"/>
    <property type="match status" value="1"/>
</dbReference>
<name>A0A1V9VAG2_9BACT</name>
<feature type="domain" description="PurM-like N-terminal" evidence="3">
    <location>
        <begin position="18"/>
        <end position="128"/>
    </location>
</feature>
<feature type="binding site" evidence="2">
    <location>
        <position position="114"/>
    </location>
    <ligand>
        <name>Mg(2+)</name>
        <dbReference type="ChEBI" id="CHEBI:18420"/>
        <label>1</label>
    </ligand>
</feature>
<keyword evidence="2" id="KW-0460">Magnesium</keyword>
<comment type="miscellaneous">
    <text evidence="2">Reaction mechanism of ThiL seems to utilize a direct, inline transfer of the gamma-phosphate of ATP to TMP rather than a phosphorylated enzyme intermediate.</text>
</comment>
<dbReference type="InterPro" id="IPR036921">
    <property type="entry name" value="PurM-like_N_sf"/>
</dbReference>
<feature type="binding site" evidence="2">
    <location>
        <position position="30"/>
    </location>
    <ligand>
        <name>Mg(2+)</name>
        <dbReference type="ChEBI" id="CHEBI:18420"/>
        <label>4</label>
    </ligand>
</feature>
<gene>
    <name evidence="2" type="primary">thiL</name>
    <name evidence="4" type="ORF">AS859_08625</name>
</gene>
<keyword evidence="2" id="KW-0067">ATP-binding</keyword>
<comment type="caution">
    <text evidence="4">The sequence shown here is derived from an EMBL/GenBank/DDBJ whole genome shotgun (WGS) entry which is preliminary data.</text>
</comment>
<dbReference type="UniPathway" id="UPA00060">
    <property type="reaction ID" value="UER00142"/>
</dbReference>
<feature type="binding site" evidence="2">
    <location>
        <position position="198"/>
    </location>
    <ligand>
        <name>ATP</name>
        <dbReference type="ChEBI" id="CHEBI:30616"/>
    </ligand>
</feature>
<dbReference type="SUPFAM" id="SSF55326">
    <property type="entry name" value="PurM N-terminal domain-like"/>
    <property type="match status" value="1"/>
</dbReference>
<feature type="binding site" evidence="2">
    <location>
        <begin position="113"/>
        <end position="114"/>
    </location>
    <ligand>
        <name>ATP</name>
        <dbReference type="ChEBI" id="CHEBI:30616"/>
    </ligand>
</feature>
<sequence>MNKEDFFIKQISNSKYNGDDGAFINGYVYSMDAFFENVHFKKEWIDKKIISLKQIAYKSMLVNISDAIAMNAKPKYALISIAIPKSYTNENLKELSSGFKKAARDFNFEIIGGDTIENSKLDISITIVSKTKNPIFRNGVKEGDYLCYTGKLGESKRDLDALLSGKKIKKSSKFIKPNLRADFFYEAAKYINAAMDISDGLFLDLEKLSNSSNIGFEFFKEIKEEVGISGEEYEILFSCNQKNLKKIENIAKKYEIKLNIFAKAVRGSYKSSFSNHHFKD</sequence>
<feature type="binding site" evidence="2">
    <location>
        <position position="66"/>
    </location>
    <ligand>
        <name>Mg(2+)</name>
        <dbReference type="ChEBI" id="CHEBI:18420"/>
        <label>3</label>
    </ligand>
</feature>
<dbReference type="GO" id="GO:0009228">
    <property type="term" value="P:thiamine biosynthetic process"/>
    <property type="evidence" value="ECO:0007669"/>
    <property type="project" value="UniProtKB-KW"/>
</dbReference>
<dbReference type="NCBIfam" id="NF004354">
    <property type="entry name" value="PRK05731.2-3"/>
    <property type="match status" value="1"/>
</dbReference>
<dbReference type="Gene3D" id="3.30.1330.10">
    <property type="entry name" value="PurM-like, N-terminal domain"/>
    <property type="match status" value="1"/>
</dbReference>
<dbReference type="Pfam" id="PF00586">
    <property type="entry name" value="AIRS"/>
    <property type="match status" value="1"/>
</dbReference>
<keyword evidence="2" id="KW-0547">Nucleotide-binding</keyword>
<dbReference type="SUPFAM" id="SSF56042">
    <property type="entry name" value="PurM C-terminal domain-like"/>
    <property type="match status" value="1"/>
</dbReference>
<dbReference type="InterPro" id="IPR006283">
    <property type="entry name" value="ThiL-like"/>
</dbReference>
<dbReference type="GO" id="GO:0005524">
    <property type="term" value="F:ATP binding"/>
    <property type="evidence" value="ECO:0007669"/>
    <property type="project" value="UniProtKB-UniRule"/>
</dbReference>
<feature type="binding site" evidence="2">
    <location>
        <position position="231"/>
    </location>
    <ligand>
        <name>substrate</name>
    </ligand>
</feature>
<dbReference type="Proteomes" id="UP000192599">
    <property type="component" value="Unassembled WGS sequence"/>
</dbReference>
<feature type="binding site" evidence="2">
    <location>
        <position position="137"/>
    </location>
    <ligand>
        <name>ATP</name>
        <dbReference type="ChEBI" id="CHEBI:30616"/>
    </ligand>
</feature>
<dbReference type="RefSeq" id="WP_081560922.1">
    <property type="nucleotide sequence ID" value="NZ_CP060264.1"/>
</dbReference>
<dbReference type="GO" id="GO:0000287">
    <property type="term" value="F:magnesium ion binding"/>
    <property type="evidence" value="ECO:0007669"/>
    <property type="project" value="UniProtKB-UniRule"/>
</dbReference>
<feature type="binding site" evidence="2">
    <location>
        <position position="66"/>
    </location>
    <ligand>
        <name>Mg(2+)</name>
        <dbReference type="ChEBI" id="CHEBI:18420"/>
        <label>4</label>
    </ligand>
</feature>
<dbReference type="InterPro" id="IPR016188">
    <property type="entry name" value="PurM-like_N"/>
</dbReference>
<keyword evidence="2" id="KW-0479">Metal-binding</keyword>
<feature type="binding site" evidence="2">
    <location>
        <position position="20"/>
    </location>
    <ligand>
        <name>Mg(2+)</name>
        <dbReference type="ChEBI" id="CHEBI:18420"/>
        <label>4</label>
    </ligand>
</feature>
<proteinExistence type="inferred from homology"/>
<dbReference type="PIRSF" id="PIRSF005303">
    <property type="entry name" value="Thiam_monoph_kin"/>
    <property type="match status" value="1"/>
</dbReference>
<feature type="binding site" evidence="2">
    <location>
        <position position="39"/>
    </location>
    <ligand>
        <name>substrate</name>
    </ligand>
</feature>
<keyword evidence="1 2" id="KW-0784">Thiamine biosynthesis</keyword>
<dbReference type="GO" id="GO:0009030">
    <property type="term" value="F:thiamine-phosphate kinase activity"/>
    <property type="evidence" value="ECO:0007669"/>
    <property type="project" value="UniProtKB-UniRule"/>
</dbReference>
<evidence type="ECO:0000313" key="4">
    <source>
        <dbReference type="EMBL" id="OQR40954.1"/>
    </source>
</evidence>
<feature type="binding site" evidence="2">
    <location>
        <position position="66"/>
    </location>
    <ligand>
        <name>Mg(2+)</name>
        <dbReference type="ChEBI" id="CHEBI:18420"/>
        <label>2</label>
    </ligand>
</feature>
<dbReference type="Gene3D" id="3.90.650.10">
    <property type="entry name" value="PurM-like C-terminal domain"/>
    <property type="match status" value="1"/>
</dbReference>
<reference evidence="4 5" key="1">
    <citation type="submission" date="2017-04" db="EMBL/GenBank/DDBJ databases">
        <title>Accumulation and expression of multiple antibiotic resistance genes in Arcobacter cryaerophilus that thrives in sewage.</title>
        <authorList>
            <person name="Millar J.A."/>
            <person name="Raghavan R."/>
        </authorList>
    </citation>
    <scope>NUCLEOTIDE SEQUENCE [LARGE SCALE GENOMIC DNA]</scope>
    <source>
        <strain evidence="4 5">AZT-1</strain>
    </source>
</reference>
<comment type="caution">
    <text evidence="2">Lacks conserved residue(s) required for the propagation of feature annotation.</text>
</comment>
<evidence type="ECO:0000256" key="1">
    <source>
        <dbReference type="ARBA" id="ARBA00022977"/>
    </source>
</evidence>
<keyword evidence="2" id="KW-0808">Transferase</keyword>